<organism evidence="1 2">
    <name type="scientific">Agrocybe pediades</name>
    <dbReference type="NCBI Taxonomy" id="84607"/>
    <lineage>
        <taxon>Eukaryota</taxon>
        <taxon>Fungi</taxon>
        <taxon>Dikarya</taxon>
        <taxon>Basidiomycota</taxon>
        <taxon>Agaricomycotina</taxon>
        <taxon>Agaricomycetes</taxon>
        <taxon>Agaricomycetidae</taxon>
        <taxon>Agaricales</taxon>
        <taxon>Agaricineae</taxon>
        <taxon>Strophariaceae</taxon>
        <taxon>Agrocybe</taxon>
    </lineage>
</organism>
<name>A0A8H4QVS2_9AGAR</name>
<keyword evidence="2" id="KW-1185">Reference proteome</keyword>
<accession>A0A8H4QVS2</accession>
<evidence type="ECO:0000313" key="1">
    <source>
        <dbReference type="EMBL" id="KAF4617227.1"/>
    </source>
</evidence>
<protein>
    <submittedName>
        <fullName evidence="1">Uncharacterized protein</fullName>
    </submittedName>
</protein>
<reference evidence="1 2" key="1">
    <citation type="submission" date="2019-12" db="EMBL/GenBank/DDBJ databases">
        <authorList>
            <person name="Floudas D."/>
            <person name="Bentzer J."/>
            <person name="Ahren D."/>
            <person name="Johansson T."/>
            <person name="Persson P."/>
            <person name="Tunlid A."/>
        </authorList>
    </citation>
    <scope>NUCLEOTIDE SEQUENCE [LARGE SCALE GENOMIC DNA]</scope>
    <source>
        <strain evidence="1 2">CBS 102.39</strain>
    </source>
</reference>
<gene>
    <name evidence="1" type="ORF">D9613_005786</name>
</gene>
<dbReference type="EMBL" id="JAACJL010000030">
    <property type="protein sequence ID" value="KAF4617227.1"/>
    <property type="molecule type" value="Genomic_DNA"/>
</dbReference>
<dbReference type="AlphaFoldDB" id="A0A8H4QVS2"/>
<dbReference type="Proteomes" id="UP000521872">
    <property type="component" value="Unassembled WGS sequence"/>
</dbReference>
<sequence>MPSMTEIQQIIDNDKHSLLAYADSDYLKRAPAFHWQNVRFYPDITNSQFIVFGEMLNQSGGTRLGVAGNRHPRPGKHFKKVQDGERVQLHLALGKIHSGNAELNGIWDKQLIKLYDIQGTHNQQDVEARTFPKRAVSLIQPYISNGEIFDNITISWDKFRTPSSSTDIVSTLCEELAAPDKLWAPSDRDGYTKDYFDLKNDCVIQPAIYDVNNRLIPTHRLHEHLPPKTLVSALVMLDYKNIWFDPFDTTKGFWRQYDLKGISAKIMHVSDEPFETPSAPFIPSSARRALNSSIN</sequence>
<proteinExistence type="predicted"/>
<comment type="caution">
    <text evidence="1">The sequence shown here is derived from an EMBL/GenBank/DDBJ whole genome shotgun (WGS) entry which is preliminary data.</text>
</comment>
<evidence type="ECO:0000313" key="2">
    <source>
        <dbReference type="Proteomes" id="UP000521872"/>
    </source>
</evidence>